<keyword evidence="3" id="KW-1185">Reference proteome</keyword>
<accession>A0A7C9J3Q2</accession>
<gene>
    <name evidence="2" type="ORF">GT755_14820</name>
</gene>
<dbReference type="EMBL" id="WXEW01000004">
    <property type="protein sequence ID" value="NAS22960.1"/>
    <property type="molecule type" value="Genomic_DNA"/>
</dbReference>
<dbReference type="PROSITE" id="PS51725">
    <property type="entry name" value="ABM"/>
    <property type="match status" value="1"/>
</dbReference>
<sequence length="105" mass="10906">MTATYGFTATMTARPGRGDDLVALLLTGLDAGSPAASEHCLVYLVSRSATDPDVVQVTEGWTTEADHHRLFAGEPAQSMVAKIAPLLAGESTYTDLTPVGGKATL</sequence>
<name>A0A7C9J3Q2_9ACTN</name>
<proteinExistence type="predicted"/>
<dbReference type="RefSeq" id="WP_161480292.1">
    <property type="nucleotide sequence ID" value="NZ_WXEW01000004.1"/>
</dbReference>
<keyword evidence="2" id="KW-0560">Oxidoreductase</keyword>
<organism evidence="2 3">
    <name type="scientific">Herbidospora solisilvae</name>
    <dbReference type="NCBI Taxonomy" id="2696284"/>
    <lineage>
        <taxon>Bacteria</taxon>
        <taxon>Bacillati</taxon>
        <taxon>Actinomycetota</taxon>
        <taxon>Actinomycetes</taxon>
        <taxon>Streptosporangiales</taxon>
        <taxon>Streptosporangiaceae</taxon>
        <taxon>Herbidospora</taxon>
    </lineage>
</organism>
<evidence type="ECO:0000259" key="1">
    <source>
        <dbReference type="PROSITE" id="PS51725"/>
    </source>
</evidence>
<comment type="caution">
    <text evidence="2">The sequence shown here is derived from an EMBL/GenBank/DDBJ whole genome shotgun (WGS) entry which is preliminary data.</text>
</comment>
<dbReference type="Gene3D" id="3.30.70.100">
    <property type="match status" value="1"/>
</dbReference>
<keyword evidence="2" id="KW-0503">Monooxygenase</keyword>
<evidence type="ECO:0000313" key="3">
    <source>
        <dbReference type="Proteomes" id="UP000479526"/>
    </source>
</evidence>
<dbReference type="AlphaFoldDB" id="A0A7C9J3Q2"/>
<protein>
    <submittedName>
        <fullName evidence="2">Antibiotic biosynthesis monooxygenase</fullName>
    </submittedName>
</protein>
<evidence type="ECO:0000313" key="2">
    <source>
        <dbReference type="EMBL" id="NAS22960.1"/>
    </source>
</evidence>
<dbReference type="Pfam" id="PF03992">
    <property type="entry name" value="ABM"/>
    <property type="match status" value="1"/>
</dbReference>
<dbReference type="InterPro" id="IPR007138">
    <property type="entry name" value="ABM_dom"/>
</dbReference>
<feature type="domain" description="ABM" evidence="1">
    <location>
        <begin position="5"/>
        <end position="96"/>
    </location>
</feature>
<dbReference type="InterPro" id="IPR011008">
    <property type="entry name" value="Dimeric_a/b-barrel"/>
</dbReference>
<dbReference type="GO" id="GO:0004497">
    <property type="term" value="F:monooxygenase activity"/>
    <property type="evidence" value="ECO:0007669"/>
    <property type="project" value="UniProtKB-KW"/>
</dbReference>
<dbReference type="Proteomes" id="UP000479526">
    <property type="component" value="Unassembled WGS sequence"/>
</dbReference>
<reference evidence="2 3" key="1">
    <citation type="submission" date="2020-01" db="EMBL/GenBank/DDBJ databases">
        <title>Herbidospora sp. NEAU-GS84 nov., a novel actinomycete isolated from soil.</title>
        <authorList>
            <person name="Han L."/>
        </authorList>
    </citation>
    <scope>NUCLEOTIDE SEQUENCE [LARGE SCALE GENOMIC DNA]</scope>
    <source>
        <strain evidence="2 3">NEAU-GS84</strain>
    </source>
</reference>
<dbReference type="SUPFAM" id="SSF54909">
    <property type="entry name" value="Dimeric alpha+beta barrel"/>
    <property type="match status" value="1"/>
</dbReference>